<keyword evidence="2 4" id="KW-0328">Glycosyltransferase</keyword>
<dbReference type="AlphaFoldDB" id="A0A8B9AM23"/>
<organism evidence="7 8">
    <name type="scientific">Phoenix dactylifera</name>
    <name type="common">Date palm</name>
    <dbReference type="NCBI Taxonomy" id="42345"/>
    <lineage>
        <taxon>Eukaryota</taxon>
        <taxon>Viridiplantae</taxon>
        <taxon>Streptophyta</taxon>
        <taxon>Embryophyta</taxon>
        <taxon>Tracheophyta</taxon>
        <taxon>Spermatophyta</taxon>
        <taxon>Magnoliopsida</taxon>
        <taxon>Liliopsida</taxon>
        <taxon>Arecaceae</taxon>
        <taxon>Coryphoideae</taxon>
        <taxon>Phoeniceae</taxon>
        <taxon>Phoenix</taxon>
    </lineage>
</organism>
<evidence type="ECO:0000256" key="2">
    <source>
        <dbReference type="ARBA" id="ARBA00022676"/>
    </source>
</evidence>
<dbReference type="GeneID" id="120111608"/>
<dbReference type="InterPro" id="IPR035595">
    <property type="entry name" value="UDP_glycos_trans_CS"/>
</dbReference>
<reference evidence="7" key="1">
    <citation type="journal article" date="2019" name="Nat. Commun.">
        <title>Genome-wide association mapping of date palm fruit traits.</title>
        <authorList>
            <person name="Hazzouri K.M."/>
            <person name="Gros-Balthazard M."/>
            <person name="Flowers J.M."/>
            <person name="Copetti D."/>
            <person name="Lemansour A."/>
            <person name="Lebrun M."/>
            <person name="Masmoudi K."/>
            <person name="Ferrand S."/>
            <person name="Dhar M.I."/>
            <person name="Fresquez Z.A."/>
            <person name="Rosas U."/>
            <person name="Zhang J."/>
            <person name="Talag J."/>
            <person name="Lee S."/>
            <person name="Kudrna D."/>
            <person name="Powell R.F."/>
            <person name="Leitch I.J."/>
            <person name="Krueger R.R."/>
            <person name="Wing R.A."/>
            <person name="Amiri K.M.A."/>
            <person name="Purugganan M.D."/>
        </authorList>
    </citation>
    <scope>NUCLEOTIDE SEQUENCE [LARGE SCALE GENOMIC DNA]</scope>
    <source>
        <strain evidence="7">cv. Khalas</strain>
    </source>
</reference>
<dbReference type="GO" id="GO:0008194">
    <property type="term" value="F:UDP-glycosyltransferase activity"/>
    <property type="evidence" value="ECO:0007669"/>
    <property type="project" value="InterPro"/>
</dbReference>
<dbReference type="FunFam" id="3.40.50.2000:FF:000054">
    <property type="entry name" value="Glycosyltransferase"/>
    <property type="match status" value="1"/>
</dbReference>
<evidence type="ECO:0000256" key="5">
    <source>
        <dbReference type="RuleBase" id="RU362057"/>
    </source>
</evidence>
<sequence>MEDPRPPRIALLSSPGQGHIIPFAELARHLVLRQRIAVTLITHPADPSAAVDRALFNNLPDEVDTICLPEFPPNSPNGTTKLETRVFETIKANFPHLRSLLSSISTSAPLAALVIDTFCIDALDVASELGIPAYLFLTCSCTALSFAFHILTLDASFQGEYRDLPEPVRLPGCVPVRGEDLFEPVQDRRNEVYNWFVRSTKRFYETKGILVNSFEDLEPEAVKGLKEADDMPPVYPVGPLVRTAPDEEHECLRWLDRQPRGSVVYVCFGSGGTLTCAQTRELALGLERSGQRFLWVVKSPHEREVNGTYLGDKGNKNPLDFLPEGFPERTEGVGFLVPSWAPQVAVLGHASTGGFISHCGWNSTLESIMKGVPLIPWPLFAEQRINAAMLAEDVEVALRPKASESGLVERDEIASVVKRLMEGEEGKRLRKRAKELRHAAACSLGQEGSSVRATSDVAREWMDRIGGIGGSDGKKNKNKNGYDGRV</sequence>
<dbReference type="SUPFAM" id="SSF53756">
    <property type="entry name" value="UDP-Glycosyltransferase/glycogen phosphorylase"/>
    <property type="match status" value="1"/>
</dbReference>
<evidence type="ECO:0000256" key="1">
    <source>
        <dbReference type="ARBA" id="ARBA00009995"/>
    </source>
</evidence>
<dbReference type="PANTHER" id="PTHR48046">
    <property type="entry name" value="UDP-GLYCOSYLTRANSFERASE 72E1"/>
    <property type="match status" value="1"/>
</dbReference>
<proteinExistence type="inferred from homology"/>
<evidence type="ECO:0000313" key="8">
    <source>
        <dbReference type="RefSeq" id="XP_038985068.1"/>
    </source>
</evidence>
<evidence type="ECO:0000256" key="4">
    <source>
        <dbReference type="RuleBase" id="RU003718"/>
    </source>
</evidence>
<dbReference type="CDD" id="cd03784">
    <property type="entry name" value="GT1_Gtf-like"/>
    <property type="match status" value="1"/>
</dbReference>
<dbReference type="FunFam" id="3.40.50.2000:FF:000051">
    <property type="entry name" value="Glycosyltransferase"/>
    <property type="match status" value="1"/>
</dbReference>
<keyword evidence="3 4" id="KW-0808">Transferase</keyword>
<dbReference type="EC" id="2.4.1.-" evidence="5"/>
<evidence type="ECO:0000256" key="3">
    <source>
        <dbReference type="ARBA" id="ARBA00022679"/>
    </source>
</evidence>
<dbReference type="InterPro" id="IPR002213">
    <property type="entry name" value="UDP_glucos_trans"/>
</dbReference>
<comment type="similarity">
    <text evidence="1 4">Belongs to the UDP-glycosyltransferase family.</text>
</comment>
<keyword evidence="7" id="KW-1185">Reference proteome</keyword>
<evidence type="ECO:0000313" key="7">
    <source>
        <dbReference type="Proteomes" id="UP000228380"/>
    </source>
</evidence>
<dbReference type="PROSITE" id="PS00375">
    <property type="entry name" value="UDPGT"/>
    <property type="match status" value="1"/>
</dbReference>
<evidence type="ECO:0000256" key="6">
    <source>
        <dbReference type="SAM" id="MobiDB-lite"/>
    </source>
</evidence>
<dbReference type="PANTHER" id="PTHR48046:SF6">
    <property type="entry name" value="GLYCOSYLTRANSFERASE"/>
    <property type="match status" value="1"/>
</dbReference>
<dbReference type="KEGG" id="pda:120111608"/>
<dbReference type="Pfam" id="PF00201">
    <property type="entry name" value="UDPGT"/>
    <property type="match status" value="1"/>
</dbReference>
<accession>A0A8B9AM23</accession>
<gene>
    <name evidence="8" type="primary">LOC120111608</name>
</gene>
<dbReference type="Proteomes" id="UP000228380">
    <property type="component" value="Chromosome 8"/>
</dbReference>
<dbReference type="OrthoDB" id="5835829at2759"/>
<dbReference type="Gene3D" id="3.40.50.2000">
    <property type="entry name" value="Glycogen Phosphorylase B"/>
    <property type="match status" value="2"/>
</dbReference>
<name>A0A8B9AM23_PHODC</name>
<feature type="compositionally biased region" description="Basic and acidic residues" evidence="6">
    <location>
        <begin position="472"/>
        <end position="486"/>
    </location>
</feature>
<reference evidence="8" key="2">
    <citation type="submission" date="2025-08" db="UniProtKB">
        <authorList>
            <consortium name="RefSeq"/>
        </authorList>
    </citation>
    <scope>IDENTIFICATION</scope>
    <source>
        <tissue evidence="8">Young leaves</tissue>
    </source>
</reference>
<dbReference type="RefSeq" id="XP_038985068.1">
    <property type="nucleotide sequence ID" value="XM_039129140.1"/>
</dbReference>
<protein>
    <recommendedName>
        <fullName evidence="5">Glycosyltransferase</fullName>
        <ecNumber evidence="5">2.4.1.-</ecNumber>
    </recommendedName>
</protein>
<feature type="region of interest" description="Disordered" evidence="6">
    <location>
        <begin position="464"/>
        <end position="486"/>
    </location>
</feature>